<keyword evidence="1" id="KW-1133">Transmembrane helix</keyword>
<evidence type="ECO:0000313" key="3">
    <source>
        <dbReference type="Proteomes" id="UP001179280"/>
    </source>
</evidence>
<proteinExistence type="predicted"/>
<protein>
    <submittedName>
        <fullName evidence="2">Uncharacterized protein</fullName>
    </submittedName>
</protein>
<sequence length="188" mass="21150">MSTKELWQLRKKQIFWLNGGLIVTLGTYITLLTMDISIDAIQFGVGLFFLLVGTVSVVTKREVLYLLPSLKKLMEYEKDKLGDEWNRSRLTGSFMQIGLGLLFILFNLPPFSDNLFNPSTATVFFMIALFILIGMIANVSLLFGYHKIDRSTTEQLKGYTYKSVLIGALIGAVLVMIVMISLGLFFAN</sequence>
<feature type="transmembrane region" description="Helical" evidence="1">
    <location>
        <begin position="14"/>
        <end position="34"/>
    </location>
</feature>
<reference evidence="2" key="1">
    <citation type="submission" date="2021-01" db="EMBL/GenBank/DDBJ databases">
        <title>Genomic Encyclopedia of Type Strains, Phase IV (KMG-IV): sequencing the most valuable type-strain genomes for metagenomic binning, comparative biology and taxonomic classification.</title>
        <authorList>
            <person name="Goeker M."/>
        </authorList>
    </citation>
    <scope>NUCLEOTIDE SEQUENCE</scope>
    <source>
        <strain evidence="2">DSM 21943</strain>
    </source>
</reference>
<dbReference type="EMBL" id="JAFBCV010000016">
    <property type="protein sequence ID" value="MBM7840729.1"/>
    <property type="molecule type" value="Genomic_DNA"/>
</dbReference>
<dbReference type="RefSeq" id="WP_204468505.1">
    <property type="nucleotide sequence ID" value="NZ_JAFBCV010000016.1"/>
</dbReference>
<feature type="transmembrane region" description="Helical" evidence="1">
    <location>
        <begin position="164"/>
        <end position="187"/>
    </location>
</feature>
<feature type="transmembrane region" description="Helical" evidence="1">
    <location>
        <begin position="40"/>
        <end position="59"/>
    </location>
</feature>
<comment type="caution">
    <text evidence="2">The sequence shown here is derived from an EMBL/GenBank/DDBJ whole genome shotgun (WGS) entry which is preliminary data.</text>
</comment>
<keyword evidence="1" id="KW-0472">Membrane</keyword>
<keyword evidence="3" id="KW-1185">Reference proteome</keyword>
<evidence type="ECO:0000256" key="1">
    <source>
        <dbReference type="SAM" id="Phobius"/>
    </source>
</evidence>
<evidence type="ECO:0000313" key="2">
    <source>
        <dbReference type="EMBL" id="MBM7840729.1"/>
    </source>
</evidence>
<dbReference type="Proteomes" id="UP001179280">
    <property type="component" value="Unassembled WGS sequence"/>
</dbReference>
<feature type="transmembrane region" description="Helical" evidence="1">
    <location>
        <begin position="90"/>
        <end position="109"/>
    </location>
</feature>
<accession>A0ABS2T202</accession>
<name>A0ABS2T202_9BACI</name>
<feature type="transmembrane region" description="Helical" evidence="1">
    <location>
        <begin position="121"/>
        <end position="143"/>
    </location>
</feature>
<keyword evidence="1" id="KW-0812">Transmembrane</keyword>
<gene>
    <name evidence="2" type="ORF">JOC54_004022</name>
</gene>
<organism evidence="2 3">
    <name type="scientific">Shouchella xiaoxiensis</name>
    <dbReference type="NCBI Taxonomy" id="766895"/>
    <lineage>
        <taxon>Bacteria</taxon>
        <taxon>Bacillati</taxon>
        <taxon>Bacillota</taxon>
        <taxon>Bacilli</taxon>
        <taxon>Bacillales</taxon>
        <taxon>Bacillaceae</taxon>
        <taxon>Shouchella</taxon>
    </lineage>
</organism>